<evidence type="ECO:0000313" key="1">
    <source>
        <dbReference type="EMBL" id="RIB25120.1"/>
    </source>
</evidence>
<organism evidence="1 2">
    <name type="scientific">Gigaspora rosea</name>
    <dbReference type="NCBI Taxonomy" id="44941"/>
    <lineage>
        <taxon>Eukaryota</taxon>
        <taxon>Fungi</taxon>
        <taxon>Fungi incertae sedis</taxon>
        <taxon>Mucoromycota</taxon>
        <taxon>Glomeromycotina</taxon>
        <taxon>Glomeromycetes</taxon>
        <taxon>Diversisporales</taxon>
        <taxon>Gigasporaceae</taxon>
        <taxon>Gigaspora</taxon>
    </lineage>
</organism>
<dbReference type="AlphaFoldDB" id="A0A397VRF0"/>
<evidence type="ECO:0000313" key="2">
    <source>
        <dbReference type="Proteomes" id="UP000266673"/>
    </source>
</evidence>
<dbReference type="Proteomes" id="UP000266673">
    <property type="component" value="Unassembled WGS sequence"/>
</dbReference>
<sequence>MTKRSRKRNPNRRHKKKLVAKILKQLKESITPENAKFNYQWNFIPRLRNTLRKFIKPTEEILTQRPIEEVQLDIEVTIKELISRCSPTSNHRLGQTLVVLQQTLEVNGLIPNDTAIFVHEQQQRQAEYISLLTATYQQIGAIKWKLIRATEQGLIPYFITQIIVHGANSLQGILINKGANFVQGRDIINSEDEELHFNEHLRTGQIPEDSTFNYTPIFNKEEPTEIKVIPKTEYNILPHEITTSLFTTQAEKALHPYGLLKEEIKEDAYYCITISDKDPLQIIAHQGTPGIKINIYKDTNNQPFTGKYYYVIALFDNLLEDKVAIKIDIWHEYIYIKSTVQTIIA</sequence>
<dbReference type="EMBL" id="QKWP01000187">
    <property type="protein sequence ID" value="RIB25120.1"/>
    <property type="molecule type" value="Genomic_DNA"/>
</dbReference>
<proteinExistence type="predicted"/>
<gene>
    <name evidence="1" type="ORF">C2G38_2138934</name>
</gene>
<comment type="caution">
    <text evidence="1">The sequence shown here is derived from an EMBL/GenBank/DDBJ whole genome shotgun (WGS) entry which is preliminary data.</text>
</comment>
<accession>A0A397VRF0</accession>
<protein>
    <submittedName>
        <fullName evidence="1">Uncharacterized protein</fullName>
    </submittedName>
</protein>
<keyword evidence="2" id="KW-1185">Reference proteome</keyword>
<reference evidence="1 2" key="1">
    <citation type="submission" date="2018-06" db="EMBL/GenBank/DDBJ databases">
        <title>Comparative genomics reveals the genomic features of Rhizophagus irregularis, R. cerebriforme, R. diaphanum and Gigaspora rosea, and their symbiotic lifestyle signature.</title>
        <authorList>
            <person name="Morin E."/>
            <person name="San Clemente H."/>
            <person name="Chen E.C.H."/>
            <person name="De La Providencia I."/>
            <person name="Hainaut M."/>
            <person name="Kuo A."/>
            <person name="Kohler A."/>
            <person name="Murat C."/>
            <person name="Tang N."/>
            <person name="Roy S."/>
            <person name="Loubradou J."/>
            <person name="Henrissat B."/>
            <person name="Grigoriev I.V."/>
            <person name="Corradi N."/>
            <person name="Roux C."/>
            <person name="Martin F.M."/>
        </authorList>
    </citation>
    <scope>NUCLEOTIDE SEQUENCE [LARGE SCALE GENOMIC DNA]</scope>
    <source>
        <strain evidence="1 2">DAOM 194757</strain>
    </source>
</reference>
<name>A0A397VRF0_9GLOM</name>